<evidence type="ECO:0000256" key="5">
    <source>
        <dbReference type="PIRSR" id="PIRSR602640-1"/>
    </source>
</evidence>
<organism evidence="7 8">
    <name type="scientific">Phialemonium atrogriseum</name>
    <dbReference type="NCBI Taxonomy" id="1093897"/>
    <lineage>
        <taxon>Eukaryota</taxon>
        <taxon>Fungi</taxon>
        <taxon>Dikarya</taxon>
        <taxon>Ascomycota</taxon>
        <taxon>Pezizomycotina</taxon>
        <taxon>Sordariomycetes</taxon>
        <taxon>Sordariomycetidae</taxon>
        <taxon>Cephalothecales</taxon>
        <taxon>Cephalothecaceae</taxon>
        <taxon>Phialemonium</taxon>
    </lineage>
</organism>
<reference evidence="7" key="1">
    <citation type="submission" date="2023-06" db="EMBL/GenBank/DDBJ databases">
        <title>Genome-scale phylogeny and comparative genomics of the fungal order Sordariales.</title>
        <authorList>
            <consortium name="Lawrence Berkeley National Laboratory"/>
            <person name="Hensen N."/>
            <person name="Bonometti L."/>
            <person name="Westerberg I."/>
            <person name="Brannstrom I.O."/>
            <person name="Guillou S."/>
            <person name="Cros-Aarteil S."/>
            <person name="Calhoun S."/>
            <person name="Haridas S."/>
            <person name="Kuo A."/>
            <person name="Mondo S."/>
            <person name="Pangilinan J."/>
            <person name="Riley R."/>
            <person name="Labutti K."/>
            <person name="Andreopoulos B."/>
            <person name="Lipzen A."/>
            <person name="Chen C."/>
            <person name="Yanf M."/>
            <person name="Daum C."/>
            <person name="Ng V."/>
            <person name="Clum A."/>
            <person name="Steindorff A."/>
            <person name="Ohm R."/>
            <person name="Martin F."/>
            <person name="Silar P."/>
            <person name="Natvig D."/>
            <person name="Lalanne C."/>
            <person name="Gautier V."/>
            <person name="Ament-Velasquez S.L."/>
            <person name="Kruys A."/>
            <person name="Hutchinson M.I."/>
            <person name="Powell A.J."/>
            <person name="Barry K."/>
            <person name="Miller A.N."/>
            <person name="Grigoriev I.V."/>
            <person name="Debuchy R."/>
            <person name="Gladieux P."/>
            <person name="Thoren M.H."/>
            <person name="Johannesson H."/>
        </authorList>
    </citation>
    <scope>NUCLEOTIDE SEQUENCE</scope>
    <source>
        <strain evidence="7">8032-3</strain>
    </source>
</reference>
<dbReference type="SUPFAM" id="SSF63829">
    <property type="entry name" value="Calcium-dependent phosphotriesterase"/>
    <property type="match status" value="1"/>
</dbReference>
<evidence type="ECO:0000256" key="6">
    <source>
        <dbReference type="PIRSR" id="PIRSR602640-2"/>
    </source>
</evidence>
<dbReference type="PANTHER" id="PTHR11799:SF12">
    <property type="entry name" value="PARAOXONASE-RELATED"/>
    <property type="match status" value="1"/>
</dbReference>
<dbReference type="InterPro" id="IPR051288">
    <property type="entry name" value="Serum_paraoxonase/arylesterase"/>
</dbReference>
<gene>
    <name evidence="7" type="ORF">QBC33DRAFT_574015</name>
</gene>
<evidence type="ECO:0000256" key="2">
    <source>
        <dbReference type="ARBA" id="ARBA00022801"/>
    </source>
</evidence>
<keyword evidence="8" id="KW-1185">Reference proteome</keyword>
<keyword evidence="3" id="KW-1015">Disulfide bond</keyword>
<name>A0AAJ0BTC8_9PEZI</name>
<dbReference type="GO" id="GO:0004064">
    <property type="term" value="F:arylesterase activity"/>
    <property type="evidence" value="ECO:0007669"/>
    <property type="project" value="InterPro"/>
</dbReference>
<protein>
    <submittedName>
        <fullName evidence="7">Serum paraoxonase/arylesterase 1</fullName>
    </submittedName>
</protein>
<keyword evidence="4" id="KW-0325">Glycoprotein</keyword>
<evidence type="ECO:0000313" key="7">
    <source>
        <dbReference type="EMBL" id="KAK1762754.1"/>
    </source>
</evidence>
<evidence type="ECO:0000256" key="1">
    <source>
        <dbReference type="ARBA" id="ARBA00008595"/>
    </source>
</evidence>
<dbReference type="Pfam" id="PF01731">
    <property type="entry name" value="Arylesterase"/>
    <property type="match status" value="1"/>
</dbReference>
<dbReference type="Proteomes" id="UP001244011">
    <property type="component" value="Unassembled WGS sequence"/>
</dbReference>
<dbReference type="RefSeq" id="XP_060278967.1">
    <property type="nucleotide sequence ID" value="XM_060430731.1"/>
</dbReference>
<comment type="caution">
    <text evidence="7">The sequence shown here is derived from an EMBL/GenBank/DDBJ whole genome shotgun (WGS) entry which is preliminary data.</text>
</comment>
<dbReference type="EMBL" id="MU839034">
    <property type="protein sequence ID" value="KAK1762754.1"/>
    <property type="molecule type" value="Genomic_DNA"/>
</dbReference>
<feature type="binding site" evidence="6">
    <location>
        <position position="276"/>
    </location>
    <ligand>
        <name>Ca(2+)</name>
        <dbReference type="ChEBI" id="CHEBI:29108"/>
        <label>1</label>
        <note>catalytic</note>
    </ligand>
</feature>
<evidence type="ECO:0000256" key="3">
    <source>
        <dbReference type="ARBA" id="ARBA00023157"/>
    </source>
</evidence>
<feature type="binding site" evidence="6">
    <location>
        <position position="213"/>
    </location>
    <ligand>
        <name>Ca(2+)</name>
        <dbReference type="ChEBI" id="CHEBI:29108"/>
        <label>1</label>
        <note>catalytic</note>
    </ligand>
</feature>
<keyword evidence="6" id="KW-0106">Calcium</keyword>
<feature type="binding site" evidence="6">
    <location>
        <position position="63"/>
    </location>
    <ligand>
        <name>Ca(2+)</name>
        <dbReference type="ChEBI" id="CHEBI:29108"/>
        <label>1</label>
        <note>catalytic</note>
    </ligand>
</feature>
<proteinExistence type="inferred from homology"/>
<feature type="binding site" evidence="6">
    <location>
        <position position="134"/>
    </location>
    <ligand>
        <name>Ca(2+)</name>
        <dbReference type="ChEBI" id="CHEBI:29108"/>
        <label>1</label>
        <note>catalytic</note>
    </ligand>
</feature>
<dbReference type="InterPro" id="IPR002640">
    <property type="entry name" value="Arylesterase"/>
</dbReference>
<evidence type="ECO:0000256" key="4">
    <source>
        <dbReference type="ARBA" id="ARBA00023180"/>
    </source>
</evidence>
<dbReference type="AlphaFoldDB" id="A0AAJ0BTC8"/>
<dbReference type="GO" id="GO:0046872">
    <property type="term" value="F:metal ion binding"/>
    <property type="evidence" value="ECO:0007669"/>
    <property type="project" value="UniProtKB-KW"/>
</dbReference>
<comment type="cofactor">
    <cofactor evidence="6">
        <name>Ca(2+)</name>
        <dbReference type="ChEBI" id="CHEBI:29108"/>
    </cofactor>
    <text evidence="6">Binds 2 calcium ions per subunit.</text>
</comment>
<accession>A0AAJ0BTC8</accession>
<comment type="similarity">
    <text evidence="1">Belongs to the paraoxonase family.</text>
</comment>
<sequence>MSSILSSPRAVLTVLVPILLAYLYGPSIRRGATVLGAFRTPENTLIASPDDIVFIDDTVHCEDVHYYAPSHSLFTACEDSEDTRFAWFPPLATFTDPALGATARGSIHVVDPDTKKSRRLSFENFDGPFITHGIDVITDPESKDGSAVYIFAVNHVPGQEYLDVKKGDDDNDKASKIANKAASRIEIFHHTLGSSSARHIRTVQHPLIATPNDIVAVSPTSFYVTNDHHYREGHLRLLEDVYSGATWSTVIHVRLLADSDSPAEASVAVSGLHNNNGLGHGRTPDEILVGSCCSGVLHVGTVPPPGSGEAPISLGAGAVSVDSIIDNPSYFSDPFAGYGGGGDASGFVLPGLSRAVDLQKTCRDPAAMEPIMVWYARPPVATTEGDGAGKVDGWETRLLFEDDGERMRSASAAVLIAIDPEKEGGKRKAWLFVTGFLSRNMIAVKVDL</sequence>
<feature type="active site" description="Proton acceptor" evidence="5">
    <location>
        <position position="132"/>
    </location>
</feature>
<dbReference type="PANTHER" id="PTHR11799">
    <property type="entry name" value="PARAOXONASE"/>
    <property type="match status" value="1"/>
</dbReference>
<keyword evidence="6" id="KW-0479">Metal-binding</keyword>
<dbReference type="InterPro" id="IPR011042">
    <property type="entry name" value="6-blade_b-propeller_TolB-like"/>
</dbReference>
<feature type="binding site" evidence="6">
    <location>
        <position position="212"/>
    </location>
    <ligand>
        <name>Ca(2+)</name>
        <dbReference type="ChEBI" id="CHEBI:29108"/>
        <label>1</label>
        <note>catalytic</note>
    </ligand>
</feature>
<evidence type="ECO:0000313" key="8">
    <source>
        <dbReference type="Proteomes" id="UP001244011"/>
    </source>
</evidence>
<dbReference type="GeneID" id="85313918"/>
<dbReference type="Gene3D" id="2.120.10.30">
    <property type="entry name" value="TolB, C-terminal domain"/>
    <property type="match status" value="1"/>
</dbReference>
<keyword evidence="2" id="KW-0378">Hydrolase</keyword>